<dbReference type="RefSeq" id="WP_127189220.1">
    <property type="nucleotide sequence ID" value="NZ_RZNJ01000005.1"/>
</dbReference>
<comment type="caution">
    <text evidence="2">The sequence shown here is derived from an EMBL/GenBank/DDBJ whole genome shotgun (WGS) entry which is preliminary data.</text>
</comment>
<evidence type="ECO:0000313" key="3">
    <source>
        <dbReference type="Proteomes" id="UP000281547"/>
    </source>
</evidence>
<sequence>MTTLSLEDFNLSPSIILGIEERRTLLVLALTDLDHRAEEADFLHHELDRAELVPDDKIPADVVRIGSMVQYRNTGGIERIVKVVLPADANDALNRVSVLSALGAALIGLRQGQSITWLDHTGRKRLLTVQRVFPTASDPGSPAA</sequence>
<keyword evidence="2" id="KW-0418">Kinase</keyword>
<dbReference type="SUPFAM" id="SSF54534">
    <property type="entry name" value="FKBP-like"/>
    <property type="match status" value="1"/>
</dbReference>
<evidence type="ECO:0000259" key="1">
    <source>
        <dbReference type="Pfam" id="PF01272"/>
    </source>
</evidence>
<dbReference type="OrthoDB" id="192847at2"/>
<proteinExistence type="predicted"/>
<feature type="domain" description="Transcription elongation factor GreA/GreB C-terminal" evidence="1">
    <location>
        <begin position="59"/>
        <end position="129"/>
    </location>
</feature>
<keyword evidence="2" id="KW-0808">Transferase</keyword>
<dbReference type="Pfam" id="PF01272">
    <property type="entry name" value="GreA_GreB"/>
    <property type="match status" value="1"/>
</dbReference>
<gene>
    <name evidence="2" type="ORF">EMQ25_13945</name>
</gene>
<dbReference type="GO" id="GO:0070063">
    <property type="term" value="F:RNA polymerase binding"/>
    <property type="evidence" value="ECO:0007669"/>
    <property type="project" value="InterPro"/>
</dbReference>
<dbReference type="PANTHER" id="PTHR30437">
    <property type="entry name" value="TRANSCRIPTION ELONGATION FACTOR GREA"/>
    <property type="match status" value="1"/>
</dbReference>
<evidence type="ECO:0000313" key="2">
    <source>
        <dbReference type="EMBL" id="RUT29230.1"/>
    </source>
</evidence>
<dbReference type="GO" id="GO:0032784">
    <property type="term" value="P:regulation of DNA-templated transcription elongation"/>
    <property type="evidence" value="ECO:0007669"/>
    <property type="project" value="InterPro"/>
</dbReference>
<keyword evidence="3" id="KW-1185">Reference proteome</keyword>
<dbReference type="InterPro" id="IPR001437">
    <property type="entry name" value="Tscrpt_elong_fac_GreA/B_C"/>
</dbReference>
<dbReference type="InterPro" id="IPR036953">
    <property type="entry name" value="GreA/GreB_C_sf"/>
</dbReference>
<dbReference type="EMBL" id="RZNJ01000005">
    <property type="protein sequence ID" value="RUT29230.1"/>
    <property type="molecule type" value="Genomic_DNA"/>
</dbReference>
<dbReference type="PANTHER" id="PTHR30437:SF5">
    <property type="entry name" value="REGULATOR OF NUCLEOSIDE DIPHOSPHATE KINASE"/>
    <property type="match status" value="1"/>
</dbReference>
<organism evidence="2 3">
    <name type="scientific">Arsenicitalea aurantiaca</name>
    <dbReference type="NCBI Taxonomy" id="1783274"/>
    <lineage>
        <taxon>Bacteria</taxon>
        <taxon>Pseudomonadati</taxon>
        <taxon>Pseudomonadota</taxon>
        <taxon>Alphaproteobacteria</taxon>
        <taxon>Hyphomicrobiales</taxon>
        <taxon>Devosiaceae</taxon>
        <taxon>Arsenicitalea</taxon>
    </lineage>
</organism>
<dbReference type="Gene3D" id="3.10.50.30">
    <property type="entry name" value="Transcription elongation factor, GreA/GreB, C-terminal domain"/>
    <property type="match status" value="1"/>
</dbReference>
<protein>
    <submittedName>
        <fullName evidence="2">Nucleoside diphosphate kinase regulator</fullName>
    </submittedName>
</protein>
<name>A0A433X552_9HYPH</name>
<dbReference type="AlphaFoldDB" id="A0A433X552"/>
<dbReference type="InterPro" id="IPR023459">
    <property type="entry name" value="Tscrpt_elong_fac_GreA/B_fam"/>
</dbReference>
<dbReference type="GO" id="GO:0006354">
    <property type="term" value="P:DNA-templated transcription elongation"/>
    <property type="evidence" value="ECO:0007669"/>
    <property type="project" value="TreeGrafter"/>
</dbReference>
<dbReference type="Proteomes" id="UP000281547">
    <property type="component" value="Unassembled WGS sequence"/>
</dbReference>
<dbReference type="GO" id="GO:0016301">
    <property type="term" value="F:kinase activity"/>
    <property type="evidence" value="ECO:0007669"/>
    <property type="project" value="UniProtKB-KW"/>
</dbReference>
<reference evidence="2 3" key="1">
    <citation type="journal article" date="2016" name="Int. J. Syst. Evol. Microbiol.">
        <title>Arsenicitalea aurantiaca gen. nov., sp. nov., a new member of the family Hyphomicrobiaceae, isolated from high-arsenic sediment.</title>
        <authorList>
            <person name="Mu Y."/>
            <person name="Zhou L."/>
            <person name="Zeng X.C."/>
            <person name="Liu L."/>
            <person name="Pan Y."/>
            <person name="Chen X."/>
            <person name="Wang J."/>
            <person name="Li S."/>
            <person name="Li W.J."/>
            <person name="Wang Y."/>
        </authorList>
    </citation>
    <scope>NUCLEOTIDE SEQUENCE [LARGE SCALE GENOMIC DNA]</scope>
    <source>
        <strain evidence="2 3">42-50</strain>
    </source>
</reference>
<dbReference type="GO" id="GO:0003677">
    <property type="term" value="F:DNA binding"/>
    <property type="evidence" value="ECO:0007669"/>
    <property type="project" value="InterPro"/>
</dbReference>
<accession>A0A433X552</accession>